<dbReference type="Pfam" id="PF12802">
    <property type="entry name" value="MarR_2"/>
    <property type="match status" value="1"/>
</dbReference>
<dbReference type="InterPro" id="IPR036390">
    <property type="entry name" value="WH_DNA-bd_sf"/>
</dbReference>
<proteinExistence type="predicted"/>
<dbReference type="InterPro" id="IPR039422">
    <property type="entry name" value="MarR/SlyA-like"/>
</dbReference>
<dbReference type="PANTHER" id="PTHR33164">
    <property type="entry name" value="TRANSCRIPTIONAL REGULATOR, MARR FAMILY"/>
    <property type="match status" value="1"/>
</dbReference>
<evidence type="ECO:0000313" key="2">
    <source>
        <dbReference type="EMBL" id="CUX28690.1"/>
    </source>
</evidence>
<sequence>MLRQFVCYQHIYVNGKFLTSMLFALNVIANAQEEERLRVATEENWNEDLPEDIKRIGNTMTRMRIMIGRRIIGRMALAKLAPGLELSHIDVLDILRRSEGDVTVGAIAEGMRIDPSRGSRVVADMVGRGLLKRGVSQEDGRRSIVEITPLGTSLLQEMRRTKMSVIEDVMDGWPAEDVETFARLFERFIDRFEYRLSPDTDLLTDQKKS</sequence>
<protein>
    <submittedName>
        <fullName evidence="2">MarR family transcriptional regulator</fullName>
    </submittedName>
</protein>
<dbReference type="PANTHER" id="PTHR33164:SF57">
    <property type="entry name" value="MARR-FAMILY TRANSCRIPTIONAL REGULATOR"/>
    <property type="match status" value="1"/>
</dbReference>
<dbReference type="GO" id="GO:0003700">
    <property type="term" value="F:DNA-binding transcription factor activity"/>
    <property type="evidence" value="ECO:0007669"/>
    <property type="project" value="InterPro"/>
</dbReference>
<dbReference type="PROSITE" id="PS50995">
    <property type="entry name" value="HTH_MARR_2"/>
    <property type="match status" value="1"/>
</dbReference>
<feature type="domain" description="HTH marR-type" evidence="1">
    <location>
        <begin position="46"/>
        <end position="190"/>
    </location>
</feature>
<dbReference type="Gene3D" id="1.10.10.10">
    <property type="entry name" value="Winged helix-like DNA-binding domain superfamily/Winged helix DNA-binding domain"/>
    <property type="match status" value="1"/>
</dbReference>
<dbReference type="Proteomes" id="UP000191988">
    <property type="component" value="Unassembled WGS sequence"/>
</dbReference>
<dbReference type="SMART" id="SM00347">
    <property type="entry name" value="HTH_MARR"/>
    <property type="match status" value="1"/>
</dbReference>
<accession>A0A1S7PZY0</accession>
<dbReference type="STRING" id="1183432.AGR3A_Cc370015"/>
<evidence type="ECO:0000259" key="1">
    <source>
        <dbReference type="PROSITE" id="PS50995"/>
    </source>
</evidence>
<dbReference type="InterPro" id="IPR000835">
    <property type="entry name" value="HTH_MarR-typ"/>
</dbReference>
<keyword evidence="3" id="KW-1185">Reference proteome</keyword>
<dbReference type="GO" id="GO:0006950">
    <property type="term" value="P:response to stress"/>
    <property type="evidence" value="ECO:0007669"/>
    <property type="project" value="TreeGrafter"/>
</dbReference>
<dbReference type="SUPFAM" id="SSF46785">
    <property type="entry name" value="Winged helix' DNA-binding domain"/>
    <property type="match status" value="1"/>
</dbReference>
<gene>
    <name evidence="2" type="ORF">AGR3A_Cc370015</name>
</gene>
<reference evidence="3" key="1">
    <citation type="submission" date="2016-01" db="EMBL/GenBank/DDBJ databases">
        <authorList>
            <person name="Regsiter A."/>
            <person name="william w."/>
        </authorList>
    </citation>
    <scope>NUCLEOTIDE SEQUENCE [LARGE SCALE GENOMIC DNA]</scope>
    <source>
        <strain evidence="3">CFBP 6623</strain>
    </source>
</reference>
<dbReference type="AlphaFoldDB" id="A0A1S7PZY0"/>
<evidence type="ECO:0000313" key="3">
    <source>
        <dbReference type="Proteomes" id="UP000191988"/>
    </source>
</evidence>
<dbReference type="InterPro" id="IPR036388">
    <property type="entry name" value="WH-like_DNA-bd_sf"/>
</dbReference>
<name>A0A1S7PZY0_9HYPH</name>
<dbReference type="EMBL" id="FBWK01000031">
    <property type="protein sequence ID" value="CUX28690.1"/>
    <property type="molecule type" value="Genomic_DNA"/>
</dbReference>
<organism evidence="2 3">
    <name type="scientific">Agrobacterium tomkonis CFBP 6623</name>
    <dbReference type="NCBI Taxonomy" id="1183432"/>
    <lineage>
        <taxon>Bacteria</taxon>
        <taxon>Pseudomonadati</taxon>
        <taxon>Pseudomonadota</taxon>
        <taxon>Alphaproteobacteria</taxon>
        <taxon>Hyphomicrobiales</taxon>
        <taxon>Rhizobiaceae</taxon>
        <taxon>Rhizobium/Agrobacterium group</taxon>
        <taxon>Agrobacterium</taxon>
        <taxon>Agrobacterium tumefaciens complex</taxon>
    </lineage>
</organism>